<sequence>MHCLMLGLACLLGGFAPSGAAAERTVLPASRDPVIIVLDASGSMAAALGKETRLDAARRILLDTLSLFPVDRQVGLVAYGHRRKNDCGDIETVRDLGPVDVKAIREALKPLRARGKTPLSGALRHAAGLLPESGGTIMLVSDGLETCHEDPCAVAESLKEARAGVVIHVVGFGLSEGEMKGLACIAERGGGQAIETKNANGLEHALRTLAEPPPAPIGNPSEKPSPVETKPASPPPPMPKPVTLKAVIDGRAVPGPVTFTVASDKGETVYSGKGTQVTPSLAPGRYRLRLAGSNIDAQTPLTVAGQPDERHEIPLKAGLVRLSIVAAQGLSLADTDLKGDPVWTLAPKAGQALATLEGVLAPEAMLAPGRYAPTVSLGGFSATAEIDVVEGKTVESVLDLRLGKVTLEAALPGEKTPIKTGTGLSWTLAGQADTKPLTAEAVARPTFLVSAGAYMARLAIAGAVIEQAVTAEAGETKIVQLDLPSAALALQGSLGPGAPAFTDWRDAAWTVRPVKLIGGAQAGPALEGKLEAAPSLVLTPGEWEVTLVSGAASATRHLTLAPGAKLRERLDLAAGRLTISAQPAPGAAPPANVLLSIFAAKTEGGFEEKPIVQVGTPRSYAAILPVGRYRVDAADEQGRKGTTDIDLKTGESVERSIDLK</sequence>
<dbReference type="AlphaFoldDB" id="A0A1Q9AG53"/>
<dbReference type="PANTHER" id="PTHR10579">
    <property type="entry name" value="CALCIUM-ACTIVATED CHLORIDE CHANNEL REGULATOR"/>
    <property type="match status" value="1"/>
</dbReference>
<accession>A0A1Q9AG53</accession>
<dbReference type="Proteomes" id="UP000186143">
    <property type="component" value="Unassembled WGS sequence"/>
</dbReference>
<dbReference type="SUPFAM" id="SSF53300">
    <property type="entry name" value="vWA-like"/>
    <property type="match status" value="1"/>
</dbReference>
<feature type="region of interest" description="Disordered" evidence="1">
    <location>
        <begin position="209"/>
        <end position="241"/>
    </location>
</feature>
<evidence type="ECO:0000313" key="5">
    <source>
        <dbReference type="Proteomes" id="UP000186143"/>
    </source>
</evidence>
<evidence type="ECO:0000313" key="4">
    <source>
        <dbReference type="EMBL" id="OLP53945.1"/>
    </source>
</evidence>
<dbReference type="RefSeq" id="WP_075635886.1">
    <property type="nucleotide sequence ID" value="NZ_MKIO01000037.1"/>
</dbReference>
<evidence type="ECO:0000256" key="1">
    <source>
        <dbReference type="SAM" id="MobiDB-lite"/>
    </source>
</evidence>
<reference evidence="4 5" key="1">
    <citation type="submission" date="2016-09" db="EMBL/GenBank/DDBJ databases">
        <title>Rhizobium sp. nov., a novel species isolated from the rice rhizosphere.</title>
        <authorList>
            <person name="Zhao J."/>
            <person name="Zhang X."/>
        </authorList>
    </citation>
    <scope>NUCLEOTIDE SEQUENCE [LARGE SCALE GENOMIC DNA]</scope>
    <source>
        <strain evidence="4 5">MH17</strain>
    </source>
</reference>
<evidence type="ECO:0000256" key="2">
    <source>
        <dbReference type="SAM" id="SignalP"/>
    </source>
</evidence>
<dbReference type="STRING" id="1672749.BJF92_09300"/>
<feature type="domain" description="VWFA" evidence="3">
    <location>
        <begin position="33"/>
        <end position="209"/>
    </location>
</feature>
<name>A0A1Q9AG53_9HYPH</name>
<dbReference type="EMBL" id="MKIO01000037">
    <property type="protein sequence ID" value="OLP53945.1"/>
    <property type="molecule type" value="Genomic_DNA"/>
</dbReference>
<evidence type="ECO:0000259" key="3">
    <source>
        <dbReference type="PROSITE" id="PS50234"/>
    </source>
</evidence>
<dbReference type="SMART" id="SM00327">
    <property type="entry name" value="VWA"/>
    <property type="match status" value="1"/>
</dbReference>
<comment type="caution">
    <text evidence="4">The sequence shown here is derived from an EMBL/GenBank/DDBJ whole genome shotgun (WGS) entry which is preliminary data.</text>
</comment>
<dbReference type="Pfam" id="PF13519">
    <property type="entry name" value="VWA_2"/>
    <property type="match status" value="1"/>
</dbReference>
<feature type="chain" id="PRO_5012163833" description="VWFA domain-containing protein" evidence="2">
    <location>
        <begin position="22"/>
        <end position="660"/>
    </location>
</feature>
<dbReference type="PANTHER" id="PTHR10579:SF43">
    <property type="entry name" value="ZINC FINGER (C3HC4-TYPE RING FINGER) FAMILY PROTEIN"/>
    <property type="match status" value="1"/>
</dbReference>
<protein>
    <recommendedName>
        <fullName evidence="3">VWFA domain-containing protein</fullName>
    </recommendedName>
</protein>
<feature type="signal peptide" evidence="2">
    <location>
        <begin position="1"/>
        <end position="21"/>
    </location>
</feature>
<proteinExistence type="predicted"/>
<feature type="region of interest" description="Disordered" evidence="1">
    <location>
        <begin position="635"/>
        <end position="660"/>
    </location>
</feature>
<dbReference type="InterPro" id="IPR051266">
    <property type="entry name" value="CLCR"/>
</dbReference>
<dbReference type="PROSITE" id="PS50234">
    <property type="entry name" value="VWFA"/>
    <property type="match status" value="1"/>
</dbReference>
<dbReference type="Gene3D" id="3.40.50.410">
    <property type="entry name" value="von Willebrand factor, type A domain"/>
    <property type="match status" value="1"/>
</dbReference>
<organism evidence="4 5">
    <name type="scientific">Xaviernesmea rhizosphaerae</name>
    <dbReference type="NCBI Taxonomy" id="1672749"/>
    <lineage>
        <taxon>Bacteria</taxon>
        <taxon>Pseudomonadati</taxon>
        <taxon>Pseudomonadota</taxon>
        <taxon>Alphaproteobacteria</taxon>
        <taxon>Hyphomicrobiales</taxon>
        <taxon>Rhizobiaceae</taxon>
        <taxon>Rhizobium/Agrobacterium group</taxon>
        <taxon>Xaviernesmea</taxon>
    </lineage>
</organism>
<dbReference type="InterPro" id="IPR036465">
    <property type="entry name" value="vWFA_dom_sf"/>
</dbReference>
<keyword evidence="2" id="KW-0732">Signal</keyword>
<gene>
    <name evidence="4" type="ORF">BJF92_09300</name>
</gene>
<dbReference type="InterPro" id="IPR002035">
    <property type="entry name" value="VWF_A"/>
</dbReference>